<evidence type="ECO:0000256" key="2">
    <source>
        <dbReference type="SAM" id="Phobius"/>
    </source>
</evidence>
<evidence type="ECO:0000256" key="1">
    <source>
        <dbReference type="SAM" id="MobiDB-lite"/>
    </source>
</evidence>
<feature type="compositionally biased region" description="Pro residues" evidence="1">
    <location>
        <begin position="203"/>
        <end position="221"/>
    </location>
</feature>
<comment type="caution">
    <text evidence="3">The sequence shown here is derived from an EMBL/GenBank/DDBJ whole genome shotgun (WGS) entry which is preliminary data.</text>
</comment>
<feature type="region of interest" description="Disordered" evidence="1">
    <location>
        <begin position="437"/>
        <end position="460"/>
    </location>
</feature>
<feature type="compositionally biased region" description="Low complexity" evidence="1">
    <location>
        <begin position="87"/>
        <end position="122"/>
    </location>
</feature>
<feature type="compositionally biased region" description="Polar residues" evidence="1">
    <location>
        <begin position="438"/>
        <end position="455"/>
    </location>
</feature>
<dbReference type="RefSeq" id="WP_311717798.1">
    <property type="nucleotide sequence ID" value="NZ_JAVREZ010000014.1"/>
</dbReference>
<feature type="compositionally biased region" description="Polar residues" evidence="1">
    <location>
        <begin position="361"/>
        <end position="372"/>
    </location>
</feature>
<feature type="compositionally biased region" description="Low complexity" evidence="1">
    <location>
        <begin position="271"/>
        <end position="284"/>
    </location>
</feature>
<reference evidence="4" key="1">
    <citation type="submission" date="2023-07" db="EMBL/GenBank/DDBJ databases">
        <title>30 novel species of actinomycetes from the DSMZ collection.</title>
        <authorList>
            <person name="Nouioui I."/>
        </authorList>
    </citation>
    <scope>NUCLEOTIDE SEQUENCE [LARGE SCALE GENOMIC DNA]</scope>
    <source>
        <strain evidence="4">DSM 41640</strain>
    </source>
</reference>
<keyword evidence="4" id="KW-1185">Reference proteome</keyword>
<keyword evidence="2" id="KW-0812">Transmembrane</keyword>
<protein>
    <submittedName>
        <fullName evidence="3">Uncharacterized protein</fullName>
    </submittedName>
</protein>
<proteinExistence type="predicted"/>
<feature type="compositionally biased region" description="Polar residues" evidence="1">
    <location>
        <begin position="565"/>
        <end position="583"/>
    </location>
</feature>
<dbReference type="Proteomes" id="UP001183824">
    <property type="component" value="Unassembled WGS sequence"/>
</dbReference>
<keyword evidence="2" id="KW-1133">Transmembrane helix</keyword>
<gene>
    <name evidence="3" type="ORF">RNB18_33165</name>
</gene>
<feature type="compositionally biased region" description="Pro residues" evidence="1">
    <location>
        <begin position="154"/>
        <end position="166"/>
    </location>
</feature>
<evidence type="ECO:0000313" key="4">
    <source>
        <dbReference type="Proteomes" id="UP001183824"/>
    </source>
</evidence>
<feature type="transmembrane region" description="Helical" evidence="2">
    <location>
        <begin position="408"/>
        <end position="430"/>
    </location>
</feature>
<feature type="compositionally biased region" description="Pro residues" evidence="1">
    <location>
        <begin position="123"/>
        <end position="138"/>
    </location>
</feature>
<name>A0ABU2VIM4_9ACTN</name>
<accession>A0ABU2VIM4</accession>
<organism evidence="3 4">
    <name type="scientific">Streptomyces doebereineriae</name>
    <dbReference type="NCBI Taxonomy" id="3075528"/>
    <lineage>
        <taxon>Bacteria</taxon>
        <taxon>Bacillati</taxon>
        <taxon>Actinomycetota</taxon>
        <taxon>Actinomycetes</taxon>
        <taxon>Kitasatosporales</taxon>
        <taxon>Streptomycetaceae</taxon>
        <taxon>Streptomyces</taxon>
    </lineage>
</organism>
<feature type="compositionally biased region" description="Gly residues" evidence="1">
    <location>
        <begin position="33"/>
        <end position="54"/>
    </location>
</feature>
<keyword evidence="2" id="KW-0472">Membrane</keyword>
<feature type="compositionally biased region" description="Low complexity" evidence="1">
    <location>
        <begin position="176"/>
        <end position="189"/>
    </location>
</feature>
<feature type="compositionally biased region" description="Low complexity" evidence="1">
    <location>
        <begin position="373"/>
        <end position="383"/>
    </location>
</feature>
<sequence length="609" mass="61634">MTQSGQGEQPSAREAREGIVLPSDGGEPLLPGQTGGHGGPQPGYGPPQQGGYGGPPQPGPSGQAPDAAYGQGSGAPSYGQPPGGQAWGTPWGPGQQQGQAEQSQDQPQAQDWSQPPTQTWGTPQPPGGMPPQSQPQPAPGYDTDEPTSYYLPPVGRPAPQSQPLPPQQGQVAPYEAPGAGAPQQQPAPGYDSNEPTSYYLPPVGRPLPSGPGIPASAPLPPADEGATQFIPPVTAAPEGATQYLPPVRPGALPPEVSAEAAHYPRQQPQSPYGAQPPQHAAPGAGPFPPSAPSGPDAEATQFIAPVPGQAPGAPYGGERQPPSEFDNLFRGGPGGDGGAASTQQMPRFAQPEAVPPAYGAQQPSYGAQQPSYGAQQPSYGAQPPYGPPGGDVYDDGDRGGRRRSRVPVIAAVGIGIVVLGIGAGALLAGGGGDDGGDKNQTVSATAPATDGSASPSADPAKAQAAELDKLLADSGNSRSSVISAVANVKSCKNLGQAAQDLRDAAAQRTGLVTRLKALPVDQLPSHAELTDALTKAWQASASADNHYAAWADQSAGKKGCKKGQARTTGQTQAGNRDSGTASTEKAKAARLWNAIARKYSLTERTATQL</sequence>
<feature type="region of interest" description="Disordered" evidence="1">
    <location>
        <begin position="1"/>
        <end position="401"/>
    </location>
</feature>
<dbReference type="EMBL" id="JAVREZ010000014">
    <property type="protein sequence ID" value="MDT0484966.1"/>
    <property type="molecule type" value="Genomic_DNA"/>
</dbReference>
<feature type="region of interest" description="Disordered" evidence="1">
    <location>
        <begin position="554"/>
        <end position="585"/>
    </location>
</feature>
<evidence type="ECO:0000313" key="3">
    <source>
        <dbReference type="EMBL" id="MDT0484966.1"/>
    </source>
</evidence>